<comment type="caution">
    <text evidence="2">The sequence shown here is derived from an EMBL/GenBank/DDBJ whole genome shotgun (WGS) entry which is preliminary data.</text>
</comment>
<dbReference type="Proteomes" id="UP000283269">
    <property type="component" value="Unassembled WGS sequence"/>
</dbReference>
<feature type="region of interest" description="Disordered" evidence="1">
    <location>
        <begin position="251"/>
        <end position="331"/>
    </location>
</feature>
<accession>A0A409XDP4</accession>
<feature type="compositionally biased region" description="Low complexity" evidence="1">
    <location>
        <begin position="252"/>
        <end position="276"/>
    </location>
</feature>
<feature type="region of interest" description="Disordered" evidence="1">
    <location>
        <begin position="430"/>
        <end position="460"/>
    </location>
</feature>
<proteinExistence type="predicted"/>
<feature type="compositionally biased region" description="Polar residues" evidence="1">
    <location>
        <begin position="34"/>
        <end position="46"/>
    </location>
</feature>
<sequence>MVLTFKELIRRLDSTLFALPNKRHMESYMNSLTPSANMTIPTNRNAHQNSQQQHLSSSEEDLQMQRQLDEFNRSVTIIIWYKANVEPIRLQQILPTFPCFQLSQFNNLISDLGLTPGSYLDTYIPNSNQWEQHTITSVRIVATQQRLLYKLRRSLIDGLSEDECLSLREEIQSQIRNRRDSPVNLQPPPLPTPPKTTPVLPPTPKTSTDNIQHKNSLKRSAPQEDTQDPRESPKIHVTNGYYLAHSGTSTMVSSPVAGPSPSTASTSTVSNSQTSAQPQDSNVYGMYQNSVYYNNHDNDNDNNNNSSENHSASDSNNSLPHYLLSPQVSAPPIPYHPHPPLKRWPNDYTVSELSSGFHAMDLLISQSPTGASMTQRTAFERVFGSRYVKSTVCRHRAVWRKAPRLLREQFENMGTDDRACWGEFVRRVENRPPGKHSNLDMMSSPQNYRDQQGTPEDDDVHAQESVMGSMQNQVSSAPNGNAMQNNMNVYDPSRSHLTNGGHNG</sequence>
<gene>
    <name evidence="2" type="ORF">CVT25_009137</name>
</gene>
<feature type="region of interest" description="Disordered" evidence="1">
    <location>
        <begin position="175"/>
        <end position="235"/>
    </location>
</feature>
<evidence type="ECO:0000313" key="2">
    <source>
        <dbReference type="EMBL" id="PPQ88902.1"/>
    </source>
</evidence>
<feature type="region of interest" description="Disordered" evidence="1">
    <location>
        <begin position="485"/>
        <end position="504"/>
    </location>
</feature>
<feature type="compositionally biased region" description="Low complexity" evidence="1">
    <location>
        <begin position="289"/>
        <end position="318"/>
    </location>
</feature>
<feature type="region of interest" description="Disordered" evidence="1">
    <location>
        <begin position="34"/>
        <end position="61"/>
    </location>
</feature>
<protein>
    <submittedName>
        <fullName evidence="2">Uncharacterized protein</fullName>
    </submittedName>
</protein>
<name>A0A409XDP4_PSICY</name>
<feature type="compositionally biased region" description="Pro residues" evidence="1">
    <location>
        <begin position="185"/>
        <end position="204"/>
    </location>
</feature>
<feature type="compositionally biased region" description="Low complexity" evidence="1">
    <location>
        <begin position="47"/>
        <end position="56"/>
    </location>
</feature>
<dbReference type="InParanoid" id="A0A409XDP4"/>
<keyword evidence="3" id="KW-1185">Reference proteome</keyword>
<evidence type="ECO:0000256" key="1">
    <source>
        <dbReference type="SAM" id="MobiDB-lite"/>
    </source>
</evidence>
<feature type="compositionally biased region" description="Polar residues" evidence="1">
    <location>
        <begin position="495"/>
        <end position="504"/>
    </location>
</feature>
<evidence type="ECO:0000313" key="3">
    <source>
        <dbReference type="Proteomes" id="UP000283269"/>
    </source>
</evidence>
<dbReference type="EMBL" id="NHYD01001992">
    <property type="protein sequence ID" value="PPQ88902.1"/>
    <property type="molecule type" value="Genomic_DNA"/>
</dbReference>
<dbReference type="AlphaFoldDB" id="A0A409XDP4"/>
<reference evidence="2 3" key="1">
    <citation type="journal article" date="2018" name="Evol. Lett.">
        <title>Horizontal gene cluster transfer increased hallucinogenic mushroom diversity.</title>
        <authorList>
            <person name="Reynolds H.T."/>
            <person name="Vijayakumar V."/>
            <person name="Gluck-Thaler E."/>
            <person name="Korotkin H.B."/>
            <person name="Matheny P.B."/>
            <person name="Slot J.C."/>
        </authorList>
    </citation>
    <scope>NUCLEOTIDE SEQUENCE [LARGE SCALE GENOMIC DNA]</scope>
    <source>
        <strain evidence="2 3">2631</strain>
    </source>
</reference>
<feature type="compositionally biased region" description="Polar residues" evidence="1">
    <location>
        <begin position="440"/>
        <end position="454"/>
    </location>
</feature>
<dbReference type="OrthoDB" id="128308at2759"/>
<organism evidence="2 3">
    <name type="scientific">Psilocybe cyanescens</name>
    <dbReference type="NCBI Taxonomy" id="93625"/>
    <lineage>
        <taxon>Eukaryota</taxon>
        <taxon>Fungi</taxon>
        <taxon>Dikarya</taxon>
        <taxon>Basidiomycota</taxon>
        <taxon>Agaricomycotina</taxon>
        <taxon>Agaricomycetes</taxon>
        <taxon>Agaricomycetidae</taxon>
        <taxon>Agaricales</taxon>
        <taxon>Agaricineae</taxon>
        <taxon>Strophariaceae</taxon>
        <taxon>Psilocybe</taxon>
    </lineage>
</organism>